<dbReference type="Gene3D" id="1.20.1050.10">
    <property type="match status" value="1"/>
</dbReference>
<evidence type="ECO:0000256" key="4">
    <source>
        <dbReference type="SAM" id="MobiDB-lite"/>
    </source>
</evidence>
<feature type="site" description="Lowers pKa of active site Cys" evidence="3">
    <location>
        <position position="277"/>
    </location>
</feature>
<feature type="compositionally biased region" description="Basic and acidic residues" evidence="4">
    <location>
        <begin position="1"/>
        <end position="20"/>
    </location>
</feature>
<dbReference type="PIRSF" id="PIRSF015753">
    <property type="entry name" value="GST"/>
    <property type="match status" value="1"/>
</dbReference>
<name>A0A9P4SH47_9PEZI</name>
<dbReference type="InterPro" id="IPR036282">
    <property type="entry name" value="Glutathione-S-Trfase_C_sf"/>
</dbReference>
<dbReference type="InterPro" id="IPR040079">
    <property type="entry name" value="Glutathione_S-Trfase"/>
</dbReference>
<feature type="binding site" evidence="2">
    <location>
        <begin position="143"/>
        <end position="146"/>
    </location>
    <ligand>
        <name>glutathione</name>
        <dbReference type="ChEBI" id="CHEBI:57925"/>
    </ligand>
</feature>
<feature type="domain" description="GST C-terminal" evidence="5">
    <location>
        <begin position="193"/>
        <end position="338"/>
    </location>
</feature>
<keyword evidence="7" id="KW-1185">Reference proteome</keyword>
<dbReference type="InterPro" id="IPR016639">
    <property type="entry name" value="GST_Omega/GSH"/>
</dbReference>
<organism evidence="6 7">
    <name type="scientific">Patellaria atrata CBS 101060</name>
    <dbReference type="NCBI Taxonomy" id="1346257"/>
    <lineage>
        <taxon>Eukaryota</taxon>
        <taxon>Fungi</taxon>
        <taxon>Dikarya</taxon>
        <taxon>Ascomycota</taxon>
        <taxon>Pezizomycotina</taxon>
        <taxon>Dothideomycetes</taxon>
        <taxon>Dothideomycetes incertae sedis</taxon>
        <taxon>Patellariales</taxon>
        <taxon>Patellariaceae</taxon>
        <taxon>Patellaria</taxon>
    </lineage>
</organism>
<evidence type="ECO:0000256" key="2">
    <source>
        <dbReference type="PIRSR" id="PIRSR015753-2"/>
    </source>
</evidence>
<dbReference type="SFLD" id="SFLDG01148">
    <property type="entry name" value="Xi_(cytGST)"/>
    <property type="match status" value="1"/>
</dbReference>
<evidence type="ECO:0000313" key="6">
    <source>
        <dbReference type="EMBL" id="KAF2841700.1"/>
    </source>
</evidence>
<dbReference type="Pfam" id="PF13409">
    <property type="entry name" value="GST_N_2"/>
    <property type="match status" value="1"/>
</dbReference>
<dbReference type="InterPro" id="IPR047047">
    <property type="entry name" value="GST_Omega-like_C"/>
</dbReference>
<protein>
    <recommendedName>
        <fullName evidence="5">GST C-terminal domain-containing protein</fullName>
    </recommendedName>
</protein>
<comment type="caution">
    <text evidence="6">The sequence shown here is derived from an EMBL/GenBank/DDBJ whole genome shotgun (WGS) entry which is preliminary data.</text>
</comment>
<accession>A0A9P4SH47</accession>
<dbReference type="Pfam" id="PF13410">
    <property type="entry name" value="GST_C_2"/>
    <property type="match status" value="1"/>
</dbReference>
<feature type="region of interest" description="Disordered" evidence="4">
    <location>
        <begin position="1"/>
        <end position="25"/>
    </location>
</feature>
<feature type="binding site" evidence="2">
    <location>
        <position position="102"/>
    </location>
    <ligand>
        <name>glutathione</name>
        <dbReference type="ChEBI" id="CHEBI:57925"/>
    </ligand>
</feature>
<dbReference type="SUPFAM" id="SSF47616">
    <property type="entry name" value="GST C-terminal domain-like"/>
    <property type="match status" value="1"/>
</dbReference>
<dbReference type="GO" id="GO:0004364">
    <property type="term" value="F:glutathione transferase activity"/>
    <property type="evidence" value="ECO:0007669"/>
    <property type="project" value="InterPro"/>
</dbReference>
<evidence type="ECO:0000313" key="7">
    <source>
        <dbReference type="Proteomes" id="UP000799429"/>
    </source>
</evidence>
<evidence type="ECO:0000256" key="3">
    <source>
        <dbReference type="PIRSR" id="PIRSR015753-3"/>
    </source>
</evidence>
<dbReference type="Proteomes" id="UP000799429">
    <property type="component" value="Unassembled WGS sequence"/>
</dbReference>
<dbReference type="GO" id="GO:0005737">
    <property type="term" value="C:cytoplasm"/>
    <property type="evidence" value="ECO:0007669"/>
    <property type="project" value="TreeGrafter"/>
</dbReference>
<reference evidence="6" key="1">
    <citation type="journal article" date="2020" name="Stud. Mycol.">
        <title>101 Dothideomycetes genomes: a test case for predicting lifestyles and emergence of pathogens.</title>
        <authorList>
            <person name="Haridas S."/>
            <person name="Albert R."/>
            <person name="Binder M."/>
            <person name="Bloem J."/>
            <person name="Labutti K."/>
            <person name="Salamov A."/>
            <person name="Andreopoulos B."/>
            <person name="Baker S."/>
            <person name="Barry K."/>
            <person name="Bills G."/>
            <person name="Bluhm B."/>
            <person name="Cannon C."/>
            <person name="Castanera R."/>
            <person name="Culley D."/>
            <person name="Daum C."/>
            <person name="Ezra D."/>
            <person name="Gonzalez J."/>
            <person name="Henrissat B."/>
            <person name="Kuo A."/>
            <person name="Liang C."/>
            <person name="Lipzen A."/>
            <person name="Lutzoni F."/>
            <person name="Magnuson J."/>
            <person name="Mondo S."/>
            <person name="Nolan M."/>
            <person name="Ohm R."/>
            <person name="Pangilinan J."/>
            <person name="Park H.-J."/>
            <person name="Ramirez L."/>
            <person name="Alfaro M."/>
            <person name="Sun H."/>
            <person name="Tritt A."/>
            <person name="Yoshinaga Y."/>
            <person name="Zwiers L.-H."/>
            <person name="Turgeon B."/>
            <person name="Goodwin S."/>
            <person name="Spatafora J."/>
            <person name="Crous P."/>
            <person name="Grigoriev I."/>
        </authorList>
    </citation>
    <scope>NUCLEOTIDE SEQUENCE</scope>
    <source>
        <strain evidence="6">CBS 101060</strain>
    </source>
</reference>
<feature type="active site" description="Proton donor/acceptor" evidence="1">
    <location>
        <position position="216"/>
    </location>
</feature>
<dbReference type="CDD" id="cd03190">
    <property type="entry name" value="GST_C_Omega_like"/>
    <property type="match status" value="1"/>
</dbReference>
<evidence type="ECO:0000259" key="5">
    <source>
        <dbReference type="PROSITE" id="PS50405"/>
    </source>
</evidence>
<dbReference type="InterPro" id="IPR036249">
    <property type="entry name" value="Thioredoxin-like_sf"/>
</dbReference>
<dbReference type="InterPro" id="IPR010987">
    <property type="entry name" value="Glutathione-S-Trfase_C-like"/>
</dbReference>
<evidence type="ECO:0000256" key="1">
    <source>
        <dbReference type="PIRSR" id="PIRSR015753-1"/>
    </source>
</evidence>
<dbReference type="PANTHER" id="PTHR32419">
    <property type="entry name" value="GLUTATHIONYL-HYDROQUINONE REDUCTASE"/>
    <property type="match status" value="1"/>
</dbReference>
<dbReference type="SFLD" id="SFLDG01206">
    <property type="entry name" value="Xi.1"/>
    <property type="match status" value="1"/>
</dbReference>
<dbReference type="Gene3D" id="3.40.30.10">
    <property type="entry name" value="Glutaredoxin"/>
    <property type="match status" value="1"/>
</dbReference>
<dbReference type="OrthoDB" id="2309723at2759"/>
<dbReference type="PROSITE" id="PS50405">
    <property type="entry name" value="GST_CTER"/>
    <property type="match status" value="1"/>
</dbReference>
<gene>
    <name evidence="6" type="ORF">M501DRAFT_584431</name>
</gene>
<dbReference type="InterPro" id="IPR004045">
    <property type="entry name" value="Glutathione_S-Trfase_N"/>
</dbReference>
<dbReference type="AlphaFoldDB" id="A0A9P4SH47"/>
<dbReference type="EMBL" id="MU006091">
    <property type="protein sequence ID" value="KAF2841700.1"/>
    <property type="molecule type" value="Genomic_DNA"/>
</dbReference>
<feature type="site" description="Lowers pKa of active site Cys" evidence="3">
    <location>
        <position position="327"/>
    </location>
</feature>
<dbReference type="SFLD" id="SFLDS00019">
    <property type="entry name" value="Glutathione_Transferase_(cytos"/>
    <property type="match status" value="1"/>
</dbReference>
<dbReference type="SUPFAM" id="SSF52833">
    <property type="entry name" value="Thioredoxin-like"/>
    <property type="match status" value="1"/>
</dbReference>
<feature type="active site" description="Nucleophile" evidence="1">
    <location>
        <position position="69"/>
    </location>
</feature>
<feature type="binding site" evidence="2">
    <location>
        <begin position="161"/>
        <end position="162"/>
    </location>
    <ligand>
        <name>glutathione</name>
        <dbReference type="ChEBI" id="CHEBI:57925"/>
    </ligand>
</feature>
<sequence length="347" mass="40007">MAEENPKKDLFNNADSDGRFNRKPSTFRSWVVPSSSLNSDSASNTNGTSPIQSFPAAKGRYVLYIHLVCPWAHRTLITHRLKGLQDVIRVIELDDMDREFGWCWNGKGKHGWTEDPIYGGTKYLRGLYDRAVQNSGERKFEGRVTVPVLWDLEEGTIVNNESGEIIRMLYSAFDEFLPEGQREVSKGGKGLLPDHLKERINSMNEWVYHEINNGVYKCGFAAAQEAYDENIYKLFDALDRVEAWLGQQGKGPYLFGEDITEADIRLFPTLIRFDVAYFTIFKCNLKMIRYEYPRIHQWLRNLYWDERGKTKGAFRETVAFDAYKYGYSQATKQKVVPAGPRPNILPL</sequence>
<dbReference type="PANTHER" id="PTHR32419:SF25">
    <property type="entry name" value="GLUTATHIONE S-TRANSFERASE (EUROFUNG)"/>
    <property type="match status" value="1"/>
</dbReference>
<proteinExistence type="predicted"/>